<dbReference type="GO" id="GO:0005737">
    <property type="term" value="C:cytoplasm"/>
    <property type="evidence" value="ECO:0007669"/>
    <property type="project" value="UniProtKB-UniRule"/>
</dbReference>
<dbReference type="HAMAP" id="MF_00194">
    <property type="entry name" value="RdgC"/>
    <property type="match status" value="1"/>
</dbReference>
<keyword evidence="4 6" id="KW-0963">Cytoplasm</keyword>
<dbReference type="NCBIfam" id="NF001464">
    <property type="entry name" value="PRK00321.1-5"/>
    <property type="match status" value="1"/>
</dbReference>
<dbReference type="PANTHER" id="PTHR38103:SF1">
    <property type="entry name" value="RECOMBINATION-ASSOCIATED PROTEIN RDGC"/>
    <property type="match status" value="1"/>
</dbReference>
<evidence type="ECO:0000256" key="2">
    <source>
        <dbReference type="ARBA" id="ARBA00008657"/>
    </source>
</evidence>
<feature type="region of interest" description="Disordered" evidence="7">
    <location>
        <begin position="294"/>
        <end position="333"/>
    </location>
</feature>
<dbReference type="OrthoDB" id="5290530at2"/>
<evidence type="ECO:0000256" key="3">
    <source>
        <dbReference type="ARBA" id="ARBA00022296"/>
    </source>
</evidence>
<comment type="similarity">
    <text evidence="2 6">Belongs to the RdgC family.</text>
</comment>
<evidence type="ECO:0000313" key="8">
    <source>
        <dbReference type="EMBL" id="QEI05604.1"/>
    </source>
</evidence>
<dbReference type="InterPro" id="IPR007476">
    <property type="entry name" value="RdgC"/>
</dbReference>
<dbReference type="GO" id="GO:0006310">
    <property type="term" value="P:DNA recombination"/>
    <property type="evidence" value="ECO:0007669"/>
    <property type="project" value="UniProtKB-UniRule"/>
</dbReference>
<dbReference type="PANTHER" id="PTHR38103">
    <property type="entry name" value="RECOMBINATION-ASSOCIATED PROTEIN RDGC"/>
    <property type="match status" value="1"/>
</dbReference>
<evidence type="ECO:0000256" key="7">
    <source>
        <dbReference type="SAM" id="MobiDB-lite"/>
    </source>
</evidence>
<evidence type="ECO:0000313" key="9">
    <source>
        <dbReference type="Proteomes" id="UP000325161"/>
    </source>
</evidence>
<evidence type="ECO:0000256" key="1">
    <source>
        <dbReference type="ARBA" id="ARBA00004453"/>
    </source>
</evidence>
<dbReference type="NCBIfam" id="NF001463">
    <property type="entry name" value="PRK00321.1-4"/>
    <property type="match status" value="1"/>
</dbReference>
<accession>A0A5C0AVH7</accession>
<dbReference type="Proteomes" id="UP000325161">
    <property type="component" value="Chromosome"/>
</dbReference>
<proteinExistence type="inferred from homology"/>
<protein>
    <recommendedName>
        <fullName evidence="3 6">Recombination-associated protein RdgC</fullName>
    </recommendedName>
</protein>
<dbReference type="GO" id="GO:0000018">
    <property type="term" value="P:regulation of DNA recombination"/>
    <property type="evidence" value="ECO:0007669"/>
    <property type="project" value="TreeGrafter"/>
</dbReference>
<comment type="function">
    <text evidence="6">May be involved in recombination.</text>
</comment>
<dbReference type="EMBL" id="CP043046">
    <property type="protein sequence ID" value="QEI05604.1"/>
    <property type="molecule type" value="Genomic_DNA"/>
</dbReference>
<reference evidence="8 9" key="1">
    <citation type="submission" date="2019-08" db="EMBL/GenBank/DDBJ databases">
        <title>Amphibian skin-associated Pigmentiphaga: genome sequence and occurrence across geography and hosts.</title>
        <authorList>
            <person name="Bletz M.C."/>
            <person name="Bunk B."/>
            <person name="Sproeer C."/>
            <person name="Biwer P."/>
            <person name="Reiter S."/>
            <person name="Rabemananjara F.C.E."/>
            <person name="Schulz S."/>
            <person name="Overmann J."/>
            <person name="Vences M."/>
        </authorList>
    </citation>
    <scope>NUCLEOTIDE SEQUENCE [LARGE SCALE GENOMIC DNA]</scope>
    <source>
        <strain evidence="8 9">Mada1488</strain>
    </source>
</reference>
<dbReference type="AlphaFoldDB" id="A0A5C0AVH7"/>
<name>A0A5C0AVH7_9BURK</name>
<organism evidence="8 9">
    <name type="scientific">Pigmentiphaga aceris</name>
    <dbReference type="NCBI Taxonomy" id="1940612"/>
    <lineage>
        <taxon>Bacteria</taxon>
        <taxon>Pseudomonadati</taxon>
        <taxon>Pseudomonadota</taxon>
        <taxon>Betaproteobacteria</taxon>
        <taxon>Burkholderiales</taxon>
        <taxon>Alcaligenaceae</taxon>
        <taxon>Pigmentiphaga</taxon>
    </lineage>
</organism>
<keyword evidence="5 6" id="KW-0233">DNA recombination</keyword>
<sequence>MWFKNLQIYRLPAPWPQTAEQIHDQLVPHTFEPGGTLEGQTKGWISPRENDLLVHGINGQLLLTMRTEKKLLPASVINQFTKAKAADIEAQQGFKPGRKQMREIKEAITDELRPKAFSLFRDTRVWIDTNNGWLVIDAASSAICDEVIELLHKAIDPLPLSLFHVNQSPSAAMTSWLLADEAPAGFSIDQDTELRSTGDSKATVRYVKHSIEVDEVRRHIEAGKQCTRLAMTWADRVSFVLTESLALKRIAALDVLKEQTDTGGTGDDERFDADFVLMSGELAKLIADVTEALGGEQASQAPQPSSTPTASSAPKASSTPSSTTADNSSNPPW</sequence>
<evidence type="ECO:0000256" key="6">
    <source>
        <dbReference type="HAMAP-Rule" id="MF_00194"/>
    </source>
</evidence>
<evidence type="ECO:0000256" key="5">
    <source>
        <dbReference type="ARBA" id="ARBA00023172"/>
    </source>
</evidence>
<dbReference type="RefSeq" id="WP_148813973.1">
    <property type="nucleotide sequence ID" value="NZ_CP043046.1"/>
</dbReference>
<keyword evidence="9" id="KW-1185">Reference proteome</keyword>
<dbReference type="Pfam" id="PF04381">
    <property type="entry name" value="RdgC"/>
    <property type="match status" value="1"/>
</dbReference>
<dbReference type="KEGG" id="pacr:FXN63_06945"/>
<evidence type="ECO:0000256" key="4">
    <source>
        <dbReference type="ARBA" id="ARBA00022490"/>
    </source>
</evidence>
<comment type="subcellular location">
    <subcellularLocation>
        <location evidence="1 6">Cytoplasm</location>
        <location evidence="1 6">Nucleoid</location>
    </subcellularLocation>
</comment>
<feature type="compositionally biased region" description="Low complexity" evidence="7">
    <location>
        <begin position="298"/>
        <end position="333"/>
    </location>
</feature>
<dbReference type="GO" id="GO:0003690">
    <property type="term" value="F:double-stranded DNA binding"/>
    <property type="evidence" value="ECO:0007669"/>
    <property type="project" value="TreeGrafter"/>
</dbReference>
<dbReference type="GO" id="GO:0043590">
    <property type="term" value="C:bacterial nucleoid"/>
    <property type="evidence" value="ECO:0007669"/>
    <property type="project" value="TreeGrafter"/>
</dbReference>
<gene>
    <name evidence="6 8" type="primary">rdgC</name>
    <name evidence="8" type="ORF">FXN63_06945</name>
</gene>